<dbReference type="GO" id="GO:0005737">
    <property type="term" value="C:cytoplasm"/>
    <property type="evidence" value="ECO:0007669"/>
    <property type="project" value="UniProtKB-SubCell"/>
</dbReference>
<dbReference type="InterPro" id="IPR041931">
    <property type="entry name" value="DNA_pol3_alpha_thumb_dom"/>
</dbReference>
<protein>
    <recommendedName>
        <fullName evidence="3">DNA-directed DNA polymerase</fullName>
        <ecNumber evidence="3">2.7.7.7</ecNumber>
    </recommendedName>
</protein>
<evidence type="ECO:0000256" key="4">
    <source>
        <dbReference type="ARBA" id="ARBA00022679"/>
    </source>
</evidence>
<proteinExistence type="inferred from homology"/>
<feature type="domain" description="OB" evidence="10">
    <location>
        <begin position="947"/>
        <end position="1021"/>
    </location>
</feature>
<dbReference type="Pfam" id="PF02811">
    <property type="entry name" value="PHP"/>
    <property type="match status" value="1"/>
</dbReference>
<evidence type="ECO:0000259" key="11">
    <source>
        <dbReference type="Pfam" id="PF02811"/>
    </source>
</evidence>
<evidence type="ECO:0000259" key="10">
    <source>
        <dbReference type="Pfam" id="PF01336"/>
    </source>
</evidence>
<reference evidence="15 16" key="1">
    <citation type="submission" date="2014-11" db="EMBL/GenBank/DDBJ databases">
        <title>Genome sequence and analysis of novel Kurthia sp.</title>
        <authorList>
            <person name="Lawson J.N."/>
            <person name="Gonzalez J.E."/>
            <person name="Rinauldi L."/>
            <person name="Xuan Z."/>
            <person name="Firman A."/>
            <person name="Shaddox L."/>
            <person name="Trudeau A."/>
            <person name="Shah S."/>
            <person name="Reiman D."/>
        </authorList>
    </citation>
    <scope>NUCLEOTIDE SEQUENCE [LARGE SCALE GENOMIC DNA]</scope>
    <source>
        <strain evidence="15 16">3B1D</strain>
    </source>
</reference>
<dbReference type="PANTHER" id="PTHR32294">
    <property type="entry name" value="DNA POLYMERASE III SUBUNIT ALPHA"/>
    <property type="match status" value="1"/>
</dbReference>
<dbReference type="NCBIfam" id="NF004226">
    <property type="entry name" value="PRK05673.1"/>
    <property type="match status" value="1"/>
</dbReference>
<feature type="domain" description="DNA polymerase III alpha subunit finger" evidence="14">
    <location>
        <begin position="530"/>
        <end position="693"/>
    </location>
</feature>
<feature type="domain" description="Bacterial DNA polymerase III alpha subunit NTPase" evidence="12">
    <location>
        <begin position="272"/>
        <end position="527"/>
    </location>
</feature>
<dbReference type="Gene3D" id="1.10.10.1600">
    <property type="entry name" value="Bacterial DNA polymerase III alpha subunit, thumb domain"/>
    <property type="match status" value="1"/>
</dbReference>
<evidence type="ECO:0000256" key="6">
    <source>
        <dbReference type="ARBA" id="ARBA00022705"/>
    </source>
</evidence>
<dbReference type="Pfam" id="PF14579">
    <property type="entry name" value="HHH_6"/>
    <property type="match status" value="1"/>
</dbReference>
<sequence>MNVVYTEIVTAADMLQSTIRIDELTQKMTQQQVQLAAITNSKLYGVLPFWHALKNAGLSPVIGLTLHVTVSQHRRQLIVYAKDVQGYGQLLKLSSASSLREHGDIPLKWLQGYRVGLKAMIPLCDATWLSDPKEDLATLKALWLEDCIAGVARPGGHKSIEETYYEELCSNLNLPIGATHRSTFLEEEDVLAFEIAQAIESGQKLNEREALEETARYQYVPTAQQLTEWFIDRPMWQTQIYDFLADCQLELPTVTFHMPKFPLAEAETAESRLKQQCEAGLVKRFGQITADYAERLRYELSTINKMGYADYFLIVADYIEYARKRGILTGPGRGSSASSLVAYAMRITDIDPLKYGLLFERFLNPERVTLPDIDVDFADHRRQEVIHYVAEKYGANYVSQIITFGTLSAKAVLRDVGRMFGLTMEELSHLSSLVPSKPGSTLKQALAEGGLRQWREQSPQHDSIVSVALRLEGLPRNASTHAAGVVLSPEPLVETVPIEKGHEGLYLTQWPMQEVEQVGLLKMDFLGLRNLTTLEMIRNMIFADTRKTLKFEKIPLHDAKTFELLRRGDTLGVFQLESTGMREALREIAPTQFTDIIAINALYRPGPMDFIPVYARRKHGIETAEMPHEALRPILAETYGVIVYQEQILQIASRFAGFTMGEADLLRRAVSKKKRETLDQERAHFVKGALKQGFDQDIANNIYDLIVRFADYGFPKSHSAAYSVITYQMAYLKANFAPYFYAALLSSVLGDKDKTTAFMQEMKERGIKLLPPSITKSGKGFHVENGDVRFALGAIRGVPNAFLEELNYLRKNERATWTNLYAMAADFPAKQFKEAALEPLIKAGAFDEFGKDRAVLLASIKGAIAQATLQSDLADESEDFQDIALFGTPKYAKAEAMTEKQKLEYEKEVLGFYLSPHPIMSLKKSLSIDSVTTKDISYANADSHVQLIALIQSKKQIRTKKGEPMAFLQLEDEEGSISSTLFPRDYAAVMSWVEEEMTVIVRGKVERRNGKSQLIIKQIERILEV</sequence>
<dbReference type="InterPro" id="IPR004805">
    <property type="entry name" value="DnaE2/DnaE/PolC"/>
</dbReference>
<dbReference type="Pfam" id="PF01336">
    <property type="entry name" value="tRNA_anti-codon"/>
    <property type="match status" value="1"/>
</dbReference>
<dbReference type="Pfam" id="PF07733">
    <property type="entry name" value="DNA_pol3_alpha"/>
    <property type="match status" value="1"/>
</dbReference>
<evidence type="ECO:0000256" key="9">
    <source>
        <dbReference type="ARBA" id="ARBA00049244"/>
    </source>
</evidence>
<feature type="domain" description="PHP" evidence="11">
    <location>
        <begin position="13"/>
        <end position="122"/>
    </location>
</feature>
<dbReference type="InterPro" id="IPR004013">
    <property type="entry name" value="PHP_dom"/>
</dbReference>
<dbReference type="GO" id="GO:0006260">
    <property type="term" value="P:DNA replication"/>
    <property type="evidence" value="ECO:0007669"/>
    <property type="project" value="UniProtKB-KW"/>
</dbReference>
<dbReference type="Gene3D" id="3.20.20.140">
    <property type="entry name" value="Metal-dependent hydrolases"/>
    <property type="match status" value="1"/>
</dbReference>
<dbReference type="AlphaFoldDB" id="A0A433RXU5"/>
<dbReference type="CDD" id="cd04485">
    <property type="entry name" value="DnaE_OBF"/>
    <property type="match status" value="1"/>
</dbReference>
<evidence type="ECO:0000259" key="13">
    <source>
        <dbReference type="Pfam" id="PF14579"/>
    </source>
</evidence>
<keyword evidence="4" id="KW-0808">Transferase</keyword>
<dbReference type="GO" id="GO:0008408">
    <property type="term" value="F:3'-5' exonuclease activity"/>
    <property type="evidence" value="ECO:0007669"/>
    <property type="project" value="InterPro"/>
</dbReference>
<evidence type="ECO:0000256" key="7">
    <source>
        <dbReference type="ARBA" id="ARBA00022932"/>
    </source>
</evidence>
<dbReference type="InterPro" id="IPR029460">
    <property type="entry name" value="DNAPol_HHH"/>
</dbReference>
<dbReference type="EC" id="2.7.7.7" evidence="3"/>
<dbReference type="GO" id="GO:0003887">
    <property type="term" value="F:DNA-directed DNA polymerase activity"/>
    <property type="evidence" value="ECO:0007669"/>
    <property type="project" value="UniProtKB-KW"/>
</dbReference>
<evidence type="ECO:0000256" key="8">
    <source>
        <dbReference type="ARBA" id="ARBA00025611"/>
    </source>
</evidence>
<dbReference type="InterPro" id="IPR011708">
    <property type="entry name" value="DNA_pol3_alpha_NTPase_dom"/>
</dbReference>
<dbReference type="NCBIfam" id="TIGR00594">
    <property type="entry name" value="polc"/>
    <property type="match status" value="1"/>
</dbReference>
<keyword evidence="6" id="KW-0235">DNA replication</keyword>
<gene>
    <name evidence="15" type="ORF">QI30_01650</name>
</gene>
<comment type="subcellular location">
    <subcellularLocation>
        <location evidence="1">Cytoplasm</location>
    </subcellularLocation>
</comment>
<keyword evidence="7" id="KW-0239">DNA-directed DNA polymerase</keyword>
<dbReference type="InterPro" id="IPR040982">
    <property type="entry name" value="DNA_pol3_finger"/>
</dbReference>
<organism evidence="15 16">
    <name type="scientific">Candidatus Kurthia intestinigallinarum</name>
    <dbReference type="NCBI Taxonomy" id="1562256"/>
    <lineage>
        <taxon>Bacteria</taxon>
        <taxon>Bacillati</taxon>
        <taxon>Bacillota</taxon>
        <taxon>Bacilli</taxon>
        <taxon>Bacillales</taxon>
        <taxon>Caryophanaceae</taxon>
        <taxon>Kurthia</taxon>
    </lineage>
</organism>
<comment type="function">
    <text evidence="8">DNA polymerase III is a complex, multichain enzyme responsible for most of the replicative synthesis in bacteria. This DNA polymerase also exhibits 3' to 5' exonuclease activity. The alpha chain is the DNA polymerase.</text>
</comment>
<comment type="caution">
    <text evidence="15">The sequence shown here is derived from an EMBL/GenBank/DDBJ whole genome shotgun (WGS) entry which is preliminary data.</text>
</comment>
<feature type="domain" description="DNA polymerase helix-hairpin-helix motif" evidence="13">
    <location>
        <begin position="766"/>
        <end position="854"/>
    </location>
</feature>
<comment type="similarity">
    <text evidence="2">Belongs to the DNA polymerase type-C family. DnaE subfamily.</text>
</comment>
<dbReference type="Gene3D" id="2.40.50.140">
    <property type="entry name" value="Nucleic acid-binding proteins"/>
    <property type="match status" value="1"/>
</dbReference>
<evidence type="ECO:0000313" key="15">
    <source>
        <dbReference type="EMBL" id="RUS58146.1"/>
    </source>
</evidence>
<comment type="catalytic activity">
    <reaction evidence="9">
        <text>DNA(n) + a 2'-deoxyribonucleoside 5'-triphosphate = DNA(n+1) + diphosphate</text>
        <dbReference type="Rhea" id="RHEA:22508"/>
        <dbReference type="Rhea" id="RHEA-COMP:17339"/>
        <dbReference type="Rhea" id="RHEA-COMP:17340"/>
        <dbReference type="ChEBI" id="CHEBI:33019"/>
        <dbReference type="ChEBI" id="CHEBI:61560"/>
        <dbReference type="ChEBI" id="CHEBI:173112"/>
        <dbReference type="EC" id="2.7.7.7"/>
    </reaction>
</comment>
<dbReference type="EMBL" id="JTFC01000007">
    <property type="protein sequence ID" value="RUS58146.1"/>
    <property type="molecule type" value="Genomic_DNA"/>
</dbReference>
<evidence type="ECO:0000256" key="5">
    <source>
        <dbReference type="ARBA" id="ARBA00022695"/>
    </source>
</evidence>
<dbReference type="Pfam" id="PF17657">
    <property type="entry name" value="DNA_pol3_finger"/>
    <property type="match status" value="1"/>
</dbReference>
<accession>A0A433RXU5</accession>
<dbReference type="PANTHER" id="PTHR32294:SF0">
    <property type="entry name" value="DNA POLYMERASE III SUBUNIT ALPHA"/>
    <property type="match status" value="1"/>
</dbReference>
<dbReference type="GO" id="GO:0003676">
    <property type="term" value="F:nucleic acid binding"/>
    <property type="evidence" value="ECO:0007669"/>
    <property type="project" value="InterPro"/>
</dbReference>
<evidence type="ECO:0000256" key="3">
    <source>
        <dbReference type="ARBA" id="ARBA00012417"/>
    </source>
</evidence>
<name>A0A433RXU5_9BACL</name>
<evidence type="ECO:0000259" key="12">
    <source>
        <dbReference type="Pfam" id="PF07733"/>
    </source>
</evidence>
<dbReference type="InterPro" id="IPR012340">
    <property type="entry name" value="NA-bd_OB-fold"/>
</dbReference>
<dbReference type="Proteomes" id="UP000288623">
    <property type="component" value="Unassembled WGS sequence"/>
</dbReference>
<keyword evidence="16" id="KW-1185">Reference proteome</keyword>
<dbReference type="OrthoDB" id="9803237at2"/>
<evidence type="ECO:0000313" key="16">
    <source>
        <dbReference type="Proteomes" id="UP000288623"/>
    </source>
</evidence>
<evidence type="ECO:0000256" key="2">
    <source>
        <dbReference type="ARBA" id="ARBA00009496"/>
    </source>
</evidence>
<evidence type="ECO:0000259" key="14">
    <source>
        <dbReference type="Pfam" id="PF17657"/>
    </source>
</evidence>
<keyword evidence="5" id="KW-0548">Nucleotidyltransferase</keyword>
<evidence type="ECO:0000256" key="1">
    <source>
        <dbReference type="ARBA" id="ARBA00004496"/>
    </source>
</evidence>
<dbReference type="InterPro" id="IPR004365">
    <property type="entry name" value="NA-bd_OB_tRNA"/>
</dbReference>
<dbReference type="Gene3D" id="1.10.150.870">
    <property type="match status" value="1"/>
</dbReference>